<protein>
    <recommendedName>
        <fullName evidence="7">Membrane transport protein MMPL domain-containing protein</fullName>
    </recommendedName>
</protein>
<accession>A0A0F8ZFK8</accession>
<organism evidence="8">
    <name type="scientific">marine sediment metagenome</name>
    <dbReference type="NCBI Taxonomy" id="412755"/>
    <lineage>
        <taxon>unclassified sequences</taxon>
        <taxon>metagenomes</taxon>
        <taxon>ecological metagenomes</taxon>
    </lineage>
</organism>
<dbReference type="InterPro" id="IPR050545">
    <property type="entry name" value="Mycobact_MmpL"/>
</dbReference>
<feature type="non-terminal residue" evidence="8">
    <location>
        <position position="243"/>
    </location>
</feature>
<keyword evidence="5 6" id="KW-0472">Membrane</keyword>
<feature type="transmembrane region" description="Helical" evidence="6">
    <location>
        <begin position="20"/>
        <end position="40"/>
    </location>
</feature>
<evidence type="ECO:0000256" key="4">
    <source>
        <dbReference type="ARBA" id="ARBA00022989"/>
    </source>
</evidence>
<evidence type="ECO:0000256" key="5">
    <source>
        <dbReference type="ARBA" id="ARBA00023136"/>
    </source>
</evidence>
<evidence type="ECO:0000313" key="8">
    <source>
        <dbReference type="EMBL" id="KKK65254.1"/>
    </source>
</evidence>
<dbReference type="EMBL" id="LAZR01060645">
    <property type="protein sequence ID" value="KKK65254.1"/>
    <property type="molecule type" value="Genomic_DNA"/>
</dbReference>
<dbReference type="InterPro" id="IPR004869">
    <property type="entry name" value="MMPL_dom"/>
</dbReference>
<keyword evidence="2" id="KW-1003">Cell membrane</keyword>
<dbReference type="Pfam" id="PF03176">
    <property type="entry name" value="MMPL"/>
    <property type="match status" value="1"/>
</dbReference>
<evidence type="ECO:0000256" key="1">
    <source>
        <dbReference type="ARBA" id="ARBA00004651"/>
    </source>
</evidence>
<comment type="subcellular location">
    <subcellularLocation>
        <location evidence="1">Cell membrane</location>
        <topology evidence="1">Multi-pass membrane protein</topology>
    </subcellularLocation>
</comment>
<feature type="domain" description="Membrane transport protein MMPL" evidence="7">
    <location>
        <begin position="47"/>
        <end position="243"/>
    </location>
</feature>
<evidence type="ECO:0000256" key="2">
    <source>
        <dbReference type="ARBA" id="ARBA00022475"/>
    </source>
</evidence>
<dbReference type="PANTHER" id="PTHR33406">
    <property type="entry name" value="MEMBRANE PROTEIN MJ1562-RELATED"/>
    <property type="match status" value="1"/>
</dbReference>
<feature type="transmembrane region" description="Helical" evidence="6">
    <location>
        <begin position="218"/>
        <end position="234"/>
    </location>
</feature>
<keyword evidence="3 6" id="KW-0812">Transmembrane</keyword>
<proteinExistence type="predicted"/>
<sequence>MKPSIVYRLVDFSQKHPLAIILLITLITVGLGISALNIQIDPDLTDLLPRQAEVMRLVEEYGEEVQHGSLVLTVESEDLFNLDKLAVFARTITRIEKLPHVIGSISPFNLITFEKEGKKLKLTPMGRNRKPPQNNDELASFQERILINPLTRNLIIAEDKSTLAAIFSLELLDDYSGLLTSIETIIKDLQPHFNVRLVGRPVITETTKRLLNRDVPRILGLSIIVILFVFFFSFRSKRSVILP</sequence>
<evidence type="ECO:0000259" key="7">
    <source>
        <dbReference type="Pfam" id="PF03176"/>
    </source>
</evidence>
<gene>
    <name evidence="8" type="ORF">LCGC14_2976000</name>
</gene>
<name>A0A0F8ZFK8_9ZZZZ</name>
<keyword evidence="4 6" id="KW-1133">Transmembrane helix</keyword>
<dbReference type="PANTHER" id="PTHR33406:SF13">
    <property type="entry name" value="MEMBRANE PROTEIN YDFJ"/>
    <property type="match status" value="1"/>
</dbReference>
<evidence type="ECO:0000256" key="3">
    <source>
        <dbReference type="ARBA" id="ARBA00022692"/>
    </source>
</evidence>
<dbReference type="GO" id="GO:0005886">
    <property type="term" value="C:plasma membrane"/>
    <property type="evidence" value="ECO:0007669"/>
    <property type="project" value="UniProtKB-SubCell"/>
</dbReference>
<reference evidence="8" key="1">
    <citation type="journal article" date="2015" name="Nature">
        <title>Complex archaea that bridge the gap between prokaryotes and eukaryotes.</title>
        <authorList>
            <person name="Spang A."/>
            <person name="Saw J.H."/>
            <person name="Jorgensen S.L."/>
            <person name="Zaremba-Niedzwiedzka K."/>
            <person name="Martijn J."/>
            <person name="Lind A.E."/>
            <person name="van Eijk R."/>
            <person name="Schleper C."/>
            <person name="Guy L."/>
            <person name="Ettema T.J."/>
        </authorList>
    </citation>
    <scope>NUCLEOTIDE SEQUENCE</scope>
</reference>
<comment type="caution">
    <text evidence="8">The sequence shown here is derived from an EMBL/GenBank/DDBJ whole genome shotgun (WGS) entry which is preliminary data.</text>
</comment>
<dbReference type="AlphaFoldDB" id="A0A0F8ZFK8"/>
<evidence type="ECO:0000256" key="6">
    <source>
        <dbReference type="SAM" id="Phobius"/>
    </source>
</evidence>